<organism evidence="1 2">
    <name type="scientific">Enorma phocaeensis</name>
    <dbReference type="NCBI Taxonomy" id="1871019"/>
    <lineage>
        <taxon>Bacteria</taxon>
        <taxon>Bacillati</taxon>
        <taxon>Actinomycetota</taxon>
        <taxon>Coriobacteriia</taxon>
        <taxon>Coriobacteriales</taxon>
        <taxon>Coriobacteriaceae</taxon>
        <taxon>Enorma</taxon>
    </lineage>
</organism>
<dbReference type="InterPro" id="IPR024523">
    <property type="entry name" value="DUF3793"/>
</dbReference>
<reference evidence="1" key="2">
    <citation type="submission" date="2021-09" db="EMBL/GenBank/DDBJ databases">
        <authorList>
            <person name="Gilroy R."/>
        </authorList>
    </citation>
    <scope>NUCLEOTIDE SEQUENCE</scope>
    <source>
        <strain evidence="1">ChiHjej13B12-9602</strain>
    </source>
</reference>
<comment type="caution">
    <text evidence="1">The sequence shown here is derived from an EMBL/GenBank/DDBJ whole genome shotgun (WGS) entry which is preliminary data.</text>
</comment>
<evidence type="ECO:0000313" key="1">
    <source>
        <dbReference type="EMBL" id="HJG36715.1"/>
    </source>
</evidence>
<protein>
    <submittedName>
        <fullName evidence="1">DUF3793 family protein</fullName>
    </submittedName>
</protein>
<dbReference type="AlphaFoldDB" id="A0A921ITW3"/>
<dbReference type="RefSeq" id="WP_273189039.1">
    <property type="nucleotide sequence ID" value="NZ_DYUZ01000009.1"/>
</dbReference>
<accession>A0A921ITW3</accession>
<dbReference type="EMBL" id="DYUZ01000009">
    <property type="protein sequence ID" value="HJG36715.1"/>
    <property type="molecule type" value="Genomic_DNA"/>
</dbReference>
<name>A0A921ITW3_9ACTN</name>
<proteinExistence type="predicted"/>
<gene>
    <name evidence="1" type="ORF">K8V70_02465</name>
</gene>
<sequence>MDEQITEQKLEASLVRMCAPALLGAKPANMFTFVGKYADADQVAVGRMQAVRGYACPGERDGDCACRPCPCSLVEGRRSELSRAVRGFDRILQDHGVRVRVVAWRSFGAIVLAYRPQMLAEHLADERIQAALGRLGYPVWQAMGGDAGEMGLLMLGQQLDHLSQRFAAEKLPHEVGFFLGYPYEDVMGFVRHRGRRYRYSGCWKVYGDPRPAVRLFARYRRCTRRCERLRNTGATLIDIVAFHRFFETQSR</sequence>
<evidence type="ECO:0000313" key="2">
    <source>
        <dbReference type="Proteomes" id="UP000753256"/>
    </source>
</evidence>
<dbReference type="Pfam" id="PF12672">
    <property type="entry name" value="DUF3793"/>
    <property type="match status" value="1"/>
</dbReference>
<reference evidence="1" key="1">
    <citation type="journal article" date="2021" name="PeerJ">
        <title>Extensive microbial diversity within the chicken gut microbiome revealed by metagenomics and culture.</title>
        <authorList>
            <person name="Gilroy R."/>
            <person name="Ravi A."/>
            <person name="Getino M."/>
            <person name="Pursley I."/>
            <person name="Horton D.L."/>
            <person name="Alikhan N.F."/>
            <person name="Baker D."/>
            <person name="Gharbi K."/>
            <person name="Hall N."/>
            <person name="Watson M."/>
            <person name="Adriaenssens E.M."/>
            <person name="Foster-Nyarko E."/>
            <person name="Jarju S."/>
            <person name="Secka A."/>
            <person name="Antonio M."/>
            <person name="Oren A."/>
            <person name="Chaudhuri R.R."/>
            <person name="La Ragione R."/>
            <person name="Hildebrand F."/>
            <person name="Pallen M.J."/>
        </authorList>
    </citation>
    <scope>NUCLEOTIDE SEQUENCE</scope>
    <source>
        <strain evidence="1">ChiHjej13B12-9602</strain>
    </source>
</reference>
<dbReference type="Proteomes" id="UP000753256">
    <property type="component" value="Unassembled WGS sequence"/>
</dbReference>